<evidence type="ECO:0000256" key="1">
    <source>
        <dbReference type="SAM" id="Phobius"/>
    </source>
</evidence>
<feature type="domain" description="Phosphatidic acid phosphatase type 2/haloperoxidase" evidence="2">
    <location>
        <begin position="153"/>
        <end position="288"/>
    </location>
</feature>
<dbReference type="Pfam" id="PF01569">
    <property type="entry name" value="PAP2"/>
    <property type="match status" value="1"/>
</dbReference>
<sequence>MKRKTIMAVPAACFLGVMATCLLGIIIGSFYDFRINEMLANKTELGAFFATYGSYFSYCLYPAAGSCLFVGLKKKGDRYRALAYTLLFLSLFMAVYYSNSYNGKSVRALFGYVPGEASPMLSVLSWLFWAVLYLWVPFVMIRLLDDSDPDRLIAVGAAILIAGITADNVNAWLKQLASRPRYKYLITLDDPISQFRSWWQMVPNLAGSDDSFKSWPSGNMTIASMMFSLPMLSDVARGKSSRRNHICFFAACIFVLIYAYNRIHMTNHFLSDVCFGTLITYIIYAVISEAFLSAARAN</sequence>
<feature type="transmembrane region" description="Helical" evidence="1">
    <location>
        <begin position="117"/>
        <end position="140"/>
    </location>
</feature>
<feature type="transmembrane region" description="Helical" evidence="1">
    <location>
        <begin position="7"/>
        <end position="31"/>
    </location>
</feature>
<keyword evidence="4" id="KW-1185">Reference proteome</keyword>
<feature type="transmembrane region" description="Helical" evidence="1">
    <location>
        <begin position="79"/>
        <end position="97"/>
    </location>
</feature>
<dbReference type="OrthoDB" id="9773582at2"/>
<reference evidence="3 4" key="1">
    <citation type="submission" date="2016-10" db="EMBL/GenBank/DDBJ databases">
        <authorList>
            <person name="de Groot N.N."/>
        </authorList>
    </citation>
    <scope>NUCLEOTIDE SEQUENCE [LARGE SCALE GENOMIC DNA]</scope>
    <source>
        <strain evidence="3 4">KH1P1</strain>
    </source>
</reference>
<dbReference type="Gene3D" id="1.20.144.10">
    <property type="entry name" value="Phosphatidic acid phosphatase type 2/haloperoxidase"/>
    <property type="match status" value="1"/>
</dbReference>
<feature type="transmembrane region" description="Helical" evidence="1">
    <location>
        <begin position="269"/>
        <end position="292"/>
    </location>
</feature>
<dbReference type="SUPFAM" id="SSF48317">
    <property type="entry name" value="Acid phosphatase/Vanadium-dependent haloperoxidase"/>
    <property type="match status" value="1"/>
</dbReference>
<keyword evidence="1" id="KW-0472">Membrane</keyword>
<dbReference type="EMBL" id="FOIL01000055">
    <property type="protein sequence ID" value="SET86083.1"/>
    <property type="molecule type" value="Genomic_DNA"/>
</dbReference>
<feature type="transmembrane region" description="Helical" evidence="1">
    <location>
        <begin position="245"/>
        <end position="263"/>
    </location>
</feature>
<dbReference type="Proteomes" id="UP000199820">
    <property type="component" value="Unassembled WGS sequence"/>
</dbReference>
<name>A0A1I0HS01_9FIRM</name>
<evidence type="ECO:0000313" key="4">
    <source>
        <dbReference type="Proteomes" id="UP000199820"/>
    </source>
</evidence>
<evidence type="ECO:0000259" key="2">
    <source>
        <dbReference type="Pfam" id="PF01569"/>
    </source>
</evidence>
<dbReference type="AlphaFoldDB" id="A0A1I0HS01"/>
<accession>A0A1I0HS01</accession>
<gene>
    <name evidence="3" type="ORF">SAMN04487771_105518</name>
</gene>
<protein>
    <submittedName>
        <fullName evidence="3">PAP2 superfamily protein</fullName>
    </submittedName>
</protein>
<dbReference type="STRING" id="1526.SAMN02910262_01346"/>
<evidence type="ECO:0000313" key="3">
    <source>
        <dbReference type="EMBL" id="SET86083.1"/>
    </source>
</evidence>
<keyword evidence="1" id="KW-1133">Transmembrane helix</keyword>
<dbReference type="InterPro" id="IPR000326">
    <property type="entry name" value="PAP2/HPO"/>
</dbReference>
<organism evidence="3 4">
    <name type="scientific">[Clostridium] aminophilum</name>
    <dbReference type="NCBI Taxonomy" id="1526"/>
    <lineage>
        <taxon>Bacteria</taxon>
        <taxon>Bacillati</taxon>
        <taxon>Bacillota</taxon>
        <taxon>Clostridia</taxon>
        <taxon>Lachnospirales</taxon>
        <taxon>Lachnospiraceae</taxon>
    </lineage>
</organism>
<keyword evidence="1" id="KW-0812">Transmembrane</keyword>
<proteinExistence type="predicted"/>
<dbReference type="eggNOG" id="COG0671">
    <property type="taxonomic scope" value="Bacteria"/>
</dbReference>
<dbReference type="InterPro" id="IPR036938">
    <property type="entry name" value="PAP2/HPO_sf"/>
</dbReference>
<feature type="transmembrane region" description="Helical" evidence="1">
    <location>
        <begin position="51"/>
        <end position="72"/>
    </location>
</feature>
<dbReference type="RefSeq" id="WP_074650275.1">
    <property type="nucleotide sequence ID" value="NZ_FOIL01000055.1"/>
</dbReference>